<protein>
    <recommendedName>
        <fullName evidence="7">4-hydroxythreonine-4-phosphate dehydrogenase</fullName>
        <ecNumber evidence="7">1.1.1.262</ecNumber>
    </recommendedName>
    <alternativeName>
        <fullName evidence="7">4-(phosphohydroxy)-L-threonine dehydrogenase</fullName>
    </alternativeName>
</protein>
<dbReference type="GO" id="GO:0050570">
    <property type="term" value="F:4-hydroxythreonine-4-phosphate dehydrogenase activity"/>
    <property type="evidence" value="ECO:0007669"/>
    <property type="project" value="UniProtKB-UniRule"/>
</dbReference>
<keyword evidence="1 7" id="KW-0963">Cytoplasm</keyword>
<evidence type="ECO:0000256" key="2">
    <source>
        <dbReference type="ARBA" id="ARBA00022723"/>
    </source>
</evidence>
<dbReference type="HAMAP" id="MF_00536">
    <property type="entry name" value="PdxA"/>
    <property type="match status" value="1"/>
</dbReference>
<dbReference type="EC" id="1.1.1.262" evidence="7"/>
<feature type="binding site" evidence="7">
    <location>
        <position position="152"/>
    </location>
    <ligand>
        <name>substrate</name>
    </ligand>
</feature>
<accession>Q1Q0V0</accession>
<keyword evidence="2 7" id="KW-0479">Metal-binding</keyword>
<gene>
    <name evidence="7 8" type="primary">pdxA</name>
    <name evidence="8" type="ORF">kuste2881</name>
</gene>
<keyword evidence="5 7" id="KW-0520">NAD</keyword>
<evidence type="ECO:0000256" key="3">
    <source>
        <dbReference type="ARBA" id="ARBA00022857"/>
    </source>
</evidence>
<dbReference type="GO" id="GO:0051287">
    <property type="term" value="F:NAD binding"/>
    <property type="evidence" value="ECO:0007669"/>
    <property type="project" value="InterPro"/>
</dbReference>
<dbReference type="AlphaFoldDB" id="Q1Q0V0"/>
<comment type="function">
    <text evidence="7">Catalyzes the NAD(P)-dependent oxidation of 4-(phosphooxy)-L-threonine (HTP) into 2-amino-3-oxo-4-(phosphooxy)butyric acid which spontaneously decarboxylates to form 3-amino-2-oxopropyl phosphate (AHAP).</text>
</comment>
<evidence type="ECO:0000256" key="4">
    <source>
        <dbReference type="ARBA" id="ARBA00023002"/>
    </source>
</evidence>
<dbReference type="Pfam" id="PF04166">
    <property type="entry name" value="PdxA"/>
    <property type="match status" value="1"/>
</dbReference>
<keyword evidence="3 7" id="KW-0521">NADP</keyword>
<keyword evidence="4 7" id="KW-0560">Oxidoreductase</keyword>
<comment type="subunit">
    <text evidence="7">Homodimer.</text>
</comment>
<evidence type="ECO:0000256" key="5">
    <source>
        <dbReference type="ARBA" id="ARBA00023027"/>
    </source>
</evidence>
<dbReference type="GO" id="GO:0046872">
    <property type="term" value="F:metal ion binding"/>
    <property type="evidence" value="ECO:0007669"/>
    <property type="project" value="UniProtKB-UniRule"/>
</dbReference>
<dbReference type="Gene3D" id="3.40.718.10">
    <property type="entry name" value="Isopropylmalate Dehydrogenase"/>
    <property type="match status" value="1"/>
</dbReference>
<keyword evidence="6 7" id="KW-0664">Pyridoxine biosynthesis</keyword>
<dbReference type="PANTHER" id="PTHR30004:SF6">
    <property type="entry name" value="D-THREONATE 4-PHOSPHATE DEHYDROGENASE"/>
    <property type="match status" value="1"/>
</dbReference>
<dbReference type="GO" id="GO:0042823">
    <property type="term" value="P:pyridoxal phosphate biosynthetic process"/>
    <property type="evidence" value="ECO:0007669"/>
    <property type="project" value="UniProtKB-UniRule"/>
</dbReference>
<reference evidence="8" key="1">
    <citation type="journal article" date="2006" name="Nature">
        <title>Deciphering the evolution and metabolism of an anammox bacterium from a community genome.</title>
        <authorList>
            <person name="Strous M."/>
            <person name="Pelletier E."/>
            <person name="Mangenot S."/>
            <person name="Rattei T."/>
            <person name="Lehner A."/>
            <person name="Taylor M.W."/>
            <person name="Horn M."/>
            <person name="Daims H."/>
            <person name="Bartol-Mavel D."/>
            <person name="Wincker P."/>
            <person name="Barbe V."/>
            <person name="Fonknechten N."/>
            <person name="Vallenet D."/>
            <person name="Segurens B."/>
            <person name="Schenowitz-Truong C."/>
            <person name="Medigue C."/>
            <person name="Collingro A."/>
            <person name="Snel B."/>
            <person name="Dutilh B.E."/>
            <person name="OpDenCamp H.J.M."/>
            <person name="vanDerDrift C."/>
            <person name="Cirpus I."/>
            <person name="vanDePas-Schoonen K.T."/>
            <person name="Harhangi H.R."/>
            <person name="vanNiftrik L."/>
            <person name="Schmid M."/>
            <person name="Keltjens J."/>
            <person name="vanDeVossenberg J."/>
            <person name="Kartal B."/>
            <person name="Meier H."/>
            <person name="Frishman D."/>
            <person name="Huynen M.A."/>
            <person name="Mewes H."/>
            <person name="Weissenbach J."/>
            <person name="Jetten M.S.M."/>
            <person name="Wagner M."/>
            <person name="LePaslier D."/>
        </authorList>
    </citation>
    <scope>NUCLEOTIDE SEQUENCE</scope>
</reference>
<comment type="similarity">
    <text evidence="7">Belongs to the PdxA family.</text>
</comment>
<dbReference type="RefSeq" id="WP_164994619.1">
    <property type="nucleotide sequence ID" value="NZ_CP049055.1"/>
</dbReference>
<sequence length="346" mass="37709">MPNKMNALYINKKPKLLIGITMGDPCGIGPEIIVRSLASSALKRAANYIIIGNQAVLDSTAQSLKIPFRYRVVSLETDIERVSTPISLLSSEHFDLNLIKKRLPTAEGGELSFLWIKKGIDLALQGKINALVTAPICKEAIHMAGYQYPGHTEILRDLSKVKRVVMLMIGGSLRVAFVTTHIALHEVAQSITVKNVLETITICNTYLKKYFTPRNPRIAVCGVNPHAGEEGIFGNEEKNIIVPAVKKAKKLGVECNGPVSADTVFYKALKGQYDLVVSMYHDQGAIPLKLHAFETGVNITLGIPFIRTSPDHGTAYDIAGKGIANPDSMKEAIMTAIMMAKCEGKV</sequence>
<feature type="binding site" evidence="7">
    <location>
        <position position="289"/>
    </location>
    <ligand>
        <name>substrate</name>
    </ligand>
</feature>
<comment type="subcellular location">
    <subcellularLocation>
        <location evidence="7">Cytoplasm</location>
    </subcellularLocation>
</comment>
<comment type="pathway">
    <text evidence="7">Cofactor biosynthesis; pyridoxine 5'-phosphate biosynthesis; pyridoxine 5'-phosphate from D-erythrose 4-phosphate: step 4/5.</text>
</comment>
<evidence type="ECO:0000256" key="1">
    <source>
        <dbReference type="ARBA" id="ARBA00022490"/>
    </source>
</evidence>
<feature type="binding site" evidence="7">
    <location>
        <position position="151"/>
    </location>
    <ligand>
        <name>substrate</name>
    </ligand>
</feature>
<reference evidence="8" key="2">
    <citation type="submission" date="2006-01" db="EMBL/GenBank/DDBJ databases">
        <authorList>
            <person name="Genoscope"/>
        </authorList>
    </citation>
    <scope>NUCLEOTIDE SEQUENCE</scope>
</reference>
<evidence type="ECO:0000313" key="8">
    <source>
        <dbReference type="EMBL" id="CAJ73633.1"/>
    </source>
</evidence>
<feature type="binding site" evidence="7">
    <location>
        <position position="181"/>
    </location>
    <ligand>
        <name>a divalent metal cation</name>
        <dbReference type="ChEBI" id="CHEBI:60240"/>
        <note>ligand shared between dimeric partners</note>
    </ligand>
</feature>
<feature type="binding site" evidence="7">
    <location>
        <position position="281"/>
    </location>
    <ligand>
        <name>a divalent metal cation</name>
        <dbReference type="ChEBI" id="CHEBI:60240"/>
        <note>ligand shared between dimeric partners</note>
    </ligand>
</feature>
<comment type="cofactor">
    <cofactor evidence="7">
        <name>a divalent metal cation</name>
        <dbReference type="ChEBI" id="CHEBI:60240"/>
    </cofactor>
    <text evidence="7">Binds 1 divalent metal cation per subunit.</text>
</comment>
<name>Q1Q0V0_KUEST</name>
<organism evidence="8">
    <name type="scientific">Kuenenia stuttgartiensis</name>
    <dbReference type="NCBI Taxonomy" id="174633"/>
    <lineage>
        <taxon>Bacteria</taxon>
        <taxon>Pseudomonadati</taxon>
        <taxon>Planctomycetota</taxon>
        <taxon>Candidatus Brocadiia</taxon>
        <taxon>Candidatus Brocadiales</taxon>
        <taxon>Candidatus Brocadiaceae</taxon>
        <taxon>Candidatus Kuenenia</taxon>
    </lineage>
</organism>
<feature type="binding site" evidence="7">
    <location>
        <position position="226"/>
    </location>
    <ligand>
        <name>a divalent metal cation</name>
        <dbReference type="ChEBI" id="CHEBI:60240"/>
        <note>ligand shared between dimeric partners</note>
    </ligand>
</feature>
<comment type="miscellaneous">
    <text evidence="7">The active site is located at the dimer interface.</text>
</comment>
<proteinExistence type="inferred from homology"/>
<dbReference type="EMBL" id="CT573071">
    <property type="protein sequence ID" value="CAJ73633.1"/>
    <property type="molecule type" value="Genomic_DNA"/>
</dbReference>
<dbReference type="SUPFAM" id="SSF53659">
    <property type="entry name" value="Isocitrate/Isopropylmalate dehydrogenase-like"/>
    <property type="match status" value="1"/>
</dbReference>
<dbReference type="NCBIfam" id="TIGR00557">
    <property type="entry name" value="pdxA"/>
    <property type="match status" value="1"/>
</dbReference>
<dbReference type="PANTHER" id="PTHR30004">
    <property type="entry name" value="4-HYDROXYTHREONINE-4-PHOSPHATE DEHYDROGENASE"/>
    <property type="match status" value="1"/>
</dbReference>
<comment type="catalytic activity">
    <reaction evidence="7">
        <text>4-(phosphooxy)-L-threonine + NAD(+) = 3-amino-2-oxopropyl phosphate + CO2 + NADH</text>
        <dbReference type="Rhea" id="RHEA:32275"/>
        <dbReference type="ChEBI" id="CHEBI:16526"/>
        <dbReference type="ChEBI" id="CHEBI:57279"/>
        <dbReference type="ChEBI" id="CHEBI:57540"/>
        <dbReference type="ChEBI" id="CHEBI:57945"/>
        <dbReference type="ChEBI" id="CHEBI:58452"/>
        <dbReference type="EC" id="1.1.1.262"/>
    </reaction>
</comment>
<evidence type="ECO:0000256" key="6">
    <source>
        <dbReference type="ARBA" id="ARBA00023096"/>
    </source>
</evidence>
<dbReference type="UniPathway" id="UPA00244">
    <property type="reaction ID" value="UER00312"/>
</dbReference>
<feature type="binding site" evidence="7">
    <location>
        <position position="307"/>
    </location>
    <ligand>
        <name>substrate</name>
    </ligand>
</feature>
<feature type="binding site" evidence="7">
    <location>
        <position position="298"/>
    </location>
    <ligand>
        <name>substrate</name>
    </ligand>
</feature>
<dbReference type="GO" id="GO:0008615">
    <property type="term" value="P:pyridoxine biosynthetic process"/>
    <property type="evidence" value="ECO:0007669"/>
    <property type="project" value="UniProtKB-UniRule"/>
</dbReference>
<evidence type="ECO:0000256" key="7">
    <source>
        <dbReference type="HAMAP-Rule" id="MF_00536"/>
    </source>
</evidence>
<dbReference type="GO" id="GO:0005737">
    <property type="term" value="C:cytoplasm"/>
    <property type="evidence" value="ECO:0007669"/>
    <property type="project" value="UniProtKB-SubCell"/>
</dbReference>
<dbReference type="InterPro" id="IPR037510">
    <property type="entry name" value="PdxA"/>
</dbReference>
<dbReference type="InterPro" id="IPR005255">
    <property type="entry name" value="PdxA_fam"/>
</dbReference>